<dbReference type="InterPro" id="IPR036388">
    <property type="entry name" value="WH-like_DNA-bd_sf"/>
</dbReference>
<name>A0ABU8H8V7_9BACI</name>
<dbReference type="Pfam" id="PF02829">
    <property type="entry name" value="3H"/>
    <property type="match status" value="1"/>
</dbReference>
<evidence type="ECO:0000313" key="3">
    <source>
        <dbReference type="EMBL" id="MEI5905690.1"/>
    </source>
</evidence>
<dbReference type="InterPro" id="IPR036390">
    <property type="entry name" value="WH_DNA-bd_sf"/>
</dbReference>
<dbReference type="Pfam" id="PF08279">
    <property type="entry name" value="HTH_11"/>
    <property type="match status" value="1"/>
</dbReference>
<dbReference type="Gene3D" id="1.10.10.10">
    <property type="entry name" value="Winged helix-like DNA-binding domain superfamily/Winged helix DNA-binding domain"/>
    <property type="match status" value="1"/>
</dbReference>
<dbReference type="RefSeq" id="WP_336585104.1">
    <property type="nucleotide sequence ID" value="NZ_JBBAXC010000001.1"/>
</dbReference>
<protein>
    <submittedName>
        <fullName evidence="3">Transcription repressor NadR</fullName>
    </submittedName>
</protein>
<dbReference type="PANTHER" id="PTHR40068:SF1">
    <property type="entry name" value="TRANSCRIPTION REPRESSOR NIAR-RELATED"/>
    <property type="match status" value="1"/>
</dbReference>
<reference evidence="3 4" key="1">
    <citation type="journal article" date="2018" name="J. Microbiol.">
        <title>Bacillus spongiae sp. nov., isolated from sponge of Jeju Island.</title>
        <authorList>
            <person name="Lee G.E."/>
            <person name="Im W.T."/>
            <person name="Park J.S."/>
        </authorList>
    </citation>
    <scope>NUCLEOTIDE SEQUENCE [LARGE SCALE GENOMIC DNA]</scope>
    <source>
        <strain evidence="3 4">135PIL107-10</strain>
    </source>
</reference>
<feature type="domain" description="Helix-turn-helix type 11" evidence="2">
    <location>
        <begin position="11"/>
        <end position="63"/>
    </location>
</feature>
<dbReference type="InterPro" id="IPR004173">
    <property type="entry name" value="3H_domain"/>
</dbReference>
<dbReference type="InterPro" id="IPR026043">
    <property type="entry name" value="NadR"/>
</dbReference>
<dbReference type="Proteomes" id="UP001312865">
    <property type="component" value="Unassembled WGS sequence"/>
</dbReference>
<dbReference type="Gene3D" id="3.30.1340.20">
    <property type="entry name" value="3H domain"/>
    <property type="match status" value="1"/>
</dbReference>
<sequence>MVRKKILGEERRQQILNKLLDEKIPVTGSELADIMNVSRQVIVNDISLLKARNEPIIATSQGYLYIVNKTSAMMEKTVACYHSPDRTEEELNLLVDLGVMVKDVKIEHPVYGDLTASIRVSSRKDVKEFLKKIVNTKASLLSELTGGAHLHTLVAKDEKTLIQAEKALHMNGFLILTNE</sequence>
<feature type="domain" description="3H" evidence="1">
    <location>
        <begin position="78"/>
        <end position="174"/>
    </location>
</feature>
<evidence type="ECO:0000313" key="4">
    <source>
        <dbReference type="Proteomes" id="UP001312865"/>
    </source>
</evidence>
<proteinExistence type="predicted"/>
<organism evidence="3 4">
    <name type="scientific">Bacillus spongiae</name>
    <dbReference type="NCBI Taxonomy" id="2683610"/>
    <lineage>
        <taxon>Bacteria</taxon>
        <taxon>Bacillati</taxon>
        <taxon>Bacillota</taxon>
        <taxon>Bacilli</taxon>
        <taxon>Bacillales</taxon>
        <taxon>Bacillaceae</taxon>
        <taxon>Bacillus</taxon>
    </lineage>
</organism>
<gene>
    <name evidence="3" type="ORF">WAK64_01250</name>
</gene>
<dbReference type="EMBL" id="JBBAXC010000001">
    <property type="protein sequence ID" value="MEI5905690.1"/>
    <property type="molecule type" value="Genomic_DNA"/>
</dbReference>
<dbReference type="PIRSF" id="PIRSF037847">
    <property type="entry name" value="NiaR"/>
    <property type="match status" value="1"/>
</dbReference>
<dbReference type="InterPro" id="IPR035922">
    <property type="entry name" value="3H_dom_sf"/>
</dbReference>
<accession>A0ABU8H8V7</accession>
<dbReference type="SUPFAM" id="SSF75500">
    <property type="entry name" value="Putative transcriptional regulator TM1602, C-terminal domain"/>
    <property type="match status" value="1"/>
</dbReference>
<dbReference type="InterPro" id="IPR013196">
    <property type="entry name" value="HTH_11"/>
</dbReference>
<dbReference type="SUPFAM" id="SSF46785">
    <property type="entry name" value="Winged helix' DNA-binding domain"/>
    <property type="match status" value="1"/>
</dbReference>
<evidence type="ECO:0000259" key="2">
    <source>
        <dbReference type="Pfam" id="PF08279"/>
    </source>
</evidence>
<evidence type="ECO:0000259" key="1">
    <source>
        <dbReference type="Pfam" id="PF02829"/>
    </source>
</evidence>
<comment type="caution">
    <text evidence="3">The sequence shown here is derived from an EMBL/GenBank/DDBJ whole genome shotgun (WGS) entry which is preliminary data.</text>
</comment>
<dbReference type="PANTHER" id="PTHR40068">
    <property type="entry name" value="TRANSCRIPTION REPRESSOR NIAR-RELATED"/>
    <property type="match status" value="1"/>
</dbReference>
<keyword evidence="4" id="KW-1185">Reference proteome</keyword>